<evidence type="ECO:0000313" key="2">
    <source>
        <dbReference type="Proteomes" id="UP000703269"/>
    </source>
</evidence>
<dbReference type="Proteomes" id="UP000703269">
    <property type="component" value="Unassembled WGS sequence"/>
</dbReference>
<proteinExistence type="predicted"/>
<reference evidence="1 2" key="1">
    <citation type="submission" date="2021-08" db="EMBL/GenBank/DDBJ databases">
        <title>Draft Genome Sequence of Phanerochaete sordida strain YK-624.</title>
        <authorList>
            <person name="Mori T."/>
            <person name="Dohra H."/>
            <person name="Suzuki T."/>
            <person name="Kawagishi H."/>
            <person name="Hirai H."/>
        </authorList>
    </citation>
    <scope>NUCLEOTIDE SEQUENCE [LARGE SCALE GENOMIC DNA]</scope>
    <source>
        <strain evidence="1 2">YK-624</strain>
    </source>
</reference>
<gene>
    <name evidence="1" type="ORF">PsYK624_158950</name>
</gene>
<protein>
    <submittedName>
        <fullName evidence="1">Uncharacterized protein</fullName>
    </submittedName>
</protein>
<sequence>MDCFPVELWLKIAPLACLDGGYTARSLQLVSHQMRDIVKPVRFISVSLVTKTQLLAFSRFLPKGEQEARPSSLSIQHLLVDIKTHYWGDDAKDKENSLRLQEAVRNLLAVAALTLRTLALYGTQLDVVASGVTFPLVEDFCVESLDILGRNPILPSLLRLHLTRFSSYSGFWPLLARIAPALTHIRLSGLSQDAELPRILRNLLDQPVPDTPESCKALYLVPPYPPGTPEAEAADALASLRTVLVEPIECVGGGDCCGTGIVMQIHMKCWLDVVAEEYKQGTGRGMLYLLPDVVESQVSEARREWVEMVEGGSGPWATPEQRAARPPPPPAVVLKPTVTNRINSALRFAQNSLKSRMRGGK</sequence>
<keyword evidence="2" id="KW-1185">Reference proteome</keyword>
<dbReference type="EMBL" id="BPQB01000114">
    <property type="protein sequence ID" value="GJE99624.1"/>
    <property type="molecule type" value="Genomic_DNA"/>
</dbReference>
<name>A0A9P3LME8_9APHY</name>
<dbReference type="OrthoDB" id="2748701at2759"/>
<organism evidence="1 2">
    <name type="scientific">Phanerochaete sordida</name>
    <dbReference type="NCBI Taxonomy" id="48140"/>
    <lineage>
        <taxon>Eukaryota</taxon>
        <taxon>Fungi</taxon>
        <taxon>Dikarya</taxon>
        <taxon>Basidiomycota</taxon>
        <taxon>Agaricomycotina</taxon>
        <taxon>Agaricomycetes</taxon>
        <taxon>Polyporales</taxon>
        <taxon>Phanerochaetaceae</taxon>
        <taxon>Phanerochaete</taxon>
    </lineage>
</organism>
<comment type="caution">
    <text evidence="1">The sequence shown here is derived from an EMBL/GenBank/DDBJ whole genome shotgun (WGS) entry which is preliminary data.</text>
</comment>
<evidence type="ECO:0000313" key="1">
    <source>
        <dbReference type="EMBL" id="GJE99624.1"/>
    </source>
</evidence>
<dbReference type="AlphaFoldDB" id="A0A9P3LME8"/>
<accession>A0A9P3LME8</accession>